<dbReference type="RefSeq" id="WP_344245221.1">
    <property type="nucleotide sequence ID" value="NZ_BAAAHH010000036.1"/>
</dbReference>
<organism evidence="1 2">
    <name type="scientific">Actinocorallia libanotica</name>
    <dbReference type="NCBI Taxonomy" id="46162"/>
    <lineage>
        <taxon>Bacteria</taxon>
        <taxon>Bacillati</taxon>
        <taxon>Actinomycetota</taxon>
        <taxon>Actinomycetes</taxon>
        <taxon>Streptosporangiales</taxon>
        <taxon>Thermomonosporaceae</taxon>
        <taxon>Actinocorallia</taxon>
    </lineage>
</organism>
<dbReference type="Proteomes" id="UP001500665">
    <property type="component" value="Unassembled WGS sequence"/>
</dbReference>
<keyword evidence="2" id="KW-1185">Reference proteome</keyword>
<evidence type="ECO:0000313" key="1">
    <source>
        <dbReference type="EMBL" id="GAA0965024.1"/>
    </source>
</evidence>
<protein>
    <submittedName>
        <fullName evidence="1">DUF2017 domain-containing protein</fullName>
    </submittedName>
</protein>
<proteinExistence type="predicted"/>
<name>A0ABP4CBP6_9ACTN</name>
<reference evidence="2" key="1">
    <citation type="journal article" date="2019" name="Int. J. Syst. Evol. Microbiol.">
        <title>The Global Catalogue of Microorganisms (GCM) 10K type strain sequencing project: providing services to taxonomists for standard genome sequencing and annotation.</title>
        <authorList>
            <consortium name="The Broad Institute Genomics Platform"/>
            <consortium name="The Broad Institute Genome Sequencing Center for Infectious Disease"/>
            <person name="Wu L."/>
            <person name="Ma J."/>
        </authorList>
    </citation>
    <scope>NUCLEOTIDE SEQUENCE [LARGE SCALE GENOMIC DNA]</scope>
    <source>
        <strain evidence="2">JCM 10696</strain>
    </source>
</reference>
<gene>
    <name evidence="1" type="ORF">GCM10009550_64270</name>
</gene>
<dbReference type="Pfam" id="PF09438">
    <property type="entry name" value="DUF2017"/>
    <property type="match status" value="1"/>
</dbReference>
<evidence type="ECO:0000313" key="2">
    <source>
        <dbReference type="Proteomes" id="UP001500665"/>
    </source>
</evidence>
<sequence length="176" mass="19593">MSGGFRRSPAGVRMSLDRAEKAVLANLIGQLRQLLGELPKGDPGLAELGISENTEAPADPVLARLFPDGYREDGAASGEFRRYTEASLREGKERDSDLVLRSLGEGGEVTLDPERAQAWLRVLNDLRLALGTRLELGEDDHDRFRDLDRDDPEYAMIVTYDWLTQLQDGLVHCLWG</sequence>
<comment type="caution">
    <text evidence="1">The sequence shown here is derived from an EMBL/GenBank/DDBJ whole genome shotgun (WGS) entry which is preliminary data.</text>
</comment>
<dbReference type="InterPro" id="IPR018561">
    <property type="entry name" value="AosR"/>
</dbReference>
<dbReference type="EMBL" id="BAAAHH010000036">
    <property type="protein sequence ID" value="GAA0965024.1"/>
    <property type="molecule type" value="Genomic_DNA"/>
</dbReference>
<accession>A0ABP4CBP6</accession>